<feature type="non-terminal residue" evidence="7">
    <location>
        <position position="1"/>
    </location>
</feature>
<evidence type="ECO:0000256" key="2">
    <source>
        <dbReference type="ARBA" id="ARBA00022741"/>
    </source>
</evidence>
<evidence type="ECO:0000256" key="4">
    <source>
        <dbReference type="ARBA" id="ARBA00022806"/>
    </source>
</evidence>
<accession>A0ABQ8EM93</accession>
<keyword evidence="8" id="KW-1185">Reference proteome</keyword>
<evidence type="ECO:0000313" key="8">
    <source>
        <dbReference type="Proteomes" id="UP000824890"/>
    </source>
</evidence>
<comment type="caution">
    <text evidence="7">The sequence shown here is derived from an EMBL/GenBank/DDBJ whole genome shotgun (WGS) entry which is preliminary data.</text>
</comment>
<keyword evidence="5" id="KW-0067">ATP-binding</keyword>
<evidence type="ECO:0000256" key="6">
    <source>
        <dbReference type="ARBA" id="ARBA00047984"/>
    </source>
</evidence>
<dbReference type="Proteomes" id="UP000824890">
    <property type="component" value="Unassembled WGS sequence"/>
</dbReference>
<dbReference type="InterPro" id="IPR027417">
    <property type="entry name" value="P-loop_NTPase"/>
</dbReference>
<reference evidence="7 8" key="1">
    <citation type="submission" date="2021-05" db="EMBL/GenBank/DDBJ databases">
        <title>Genome Assembly of Synthetic Allotetraploid Brassica napus Reveals Homoeologous Exchanges between Subgenomes.</title>
        <authorList>
            <person name="Davis J.T."/>
        </authorList>
    </citation>
    <scope>NUCLEOTIDE SEQUENCE [LARGE SCALE GENOMIC DNA]</scope>
    <source>
        <strain evidence="8">cv. Da-Ae</strain>
        <tissue evidence="7">Seedling</tissue>
    </source>
</reference>
<dbReference type="EC" id="3.6.4.13" evidence="1"/>
<organism evidence="7 8">
    <name type="scientific">Brassica napus</name>
    <name type="common">Rape</name>
    <dbReference type="NCBI Taxonomy" id="3708"/>
    <lineage>
        <taxon>Eukaryota</taxon>
        <taxon>Viridiplantae</taxon>
        <taxon>Streptophyta</taxon>
        <taxon>Embryophyta</taxon>
        <taxon>Tracheophyta</taxon>
        <taxon>Spermatophyta</taxon>
        <taxon>Magnoliopsida</taxon>
        <taxon>eudicotyledons</taxon>
        <taxon>Gunneridae</taxon>
        <taxon>Pentapetalae</taxon>
        <taxon>rosids</taxon>
        <taxon>malvids</taxon>
        <taxon>Brassicales</taxon>
        <taxon>Brassicaceae</taxon>
        <taxon>Brassiceae</taxon>
        <taxon>Brassica</taxon>
    </lineage>
</organism>
<dbReference type="Gene3D" id="3.40.50.300">
    <property type="entry name" value="P-loop containing nucleotide triphosphate hydrolases"/>
    <property type="match status" value="1"/>
</dbReference>
<evidence type="ECO:0000256" key="3">
    <source>
        <dbReference type="ARBA" id="ARBA00022801"/>
    </source>
</evidence>
<evidence type="ECO:0000256" key="1">
    <source>
        <dbReference type="ARBA" id="ARBA00012552"/>
    </source>
</evidence>
<name>A0ABQ8EM93_BRANA</name>
<keyword evidence="2" id="KW-0547">Nucleotide-binding</keyword>
<dbReference type="PANTHER" id="PTHR18934:SF91">
    <property type="entry name" value="PRE-MRNA-SPLICING FACTOR ATP-DEPENDENT RNA HELICASE PRP16"/>
    <property type="match status" value="1"/>
</dbReference>
<keyword evidence="3" id="KW-0378">Hydrolase</keyword>
<evidence type="ECO:0000313" key="7">
    <source>
        <dbReference type="EMBL" id="KAH0942811.1"/>
    </source>
</evidence>
<keyword evidence="4" id="KW-0347">Helicase</keyword>
<dbReference type="PANTHER" id="PTHR18934">
    <property type="entry name" value="ATP-DEPENDENT RNA HELICASE"/>
    <property type="match status" value="1"/>
</dbReference>
<evidence type="ECO:0000256" key="5">
    <source>
        <dbReference type="ARBA" id="ARBA00022840"/>
    </source>
</evidence>
<dbReference type="SUPFAM" id="SSF52540">
    <property type="entry name" value="P-loop containing nucleoside triphosphate hydrolases"/>
    <property type="match status" value="1"/>
</dbReference>
<protein>
    <recommendedName>
        <fullName evidence="1">RNA helicase</fullName>
        <ecNumber evidence="1">3.6.4.13</ecNumber>
    </recommendedName>
</protein>
<dbReference type="EMBL" id="JAGKQM010000001">
    <property type="protein sequence ID" value="KAH0942811.1"/>
    <property type="molecule type" value="Genomic_DNA"/>
</dbReference>
<proteinExistence type="predicted"/>
<sequence>ELKRANITRIVYGWWYDDDIDERYADSASFDANEVDVSKMLLAKCKKQSRLKADIAQWEDCQLLSSGAVRGTQLQAGFSREEEEEERVVLLVHDAKLPPFLDNGKAVFTKQVEPVKDPTSDMAIVSRKGSGLVREIWGKQGLHKSRQRFWKLAGSNLGVEKPAEIDADTAVVGKKGEVDFRGEGEAVSEFANSKTMAEQKQFLPIFSVRDELMQVRGPGDSCGWRNWFRKDHSAGYTINGIVGCTQPRRVAAMSVGKRVSEEMGTNLGDDVGYAIRFEDVTCSNTVIKYMTDGVLLRGTLKDPELDKYHVVHMKDQAHERSLNTDVFSDFFGVVPGRTFPVNFIHSKSPCEDYIEAAVKRAMTIHVASQPT</sequence>
<gene>
    <name evidence="7" type="ORF">HID58_002448</name>
</gene>
<comment type="catalytic activity">
    <reaction evidence="6">
        <text>ATP + H2O = ADP + phosphate + H(+)</text>
        <dbReference type="Rhea" id="RHEA:13065"/>
        <dbReference type="ChEBI" id="CHEBI:15377"/>
        <dbReference type="ChEBI" id="CHEBI:15378"/>
        <dbReference type="ChEBI" id="CHEBI:30616"/>
        <dbReference type="ChEBI" id="CHEBI:43474"/>
        <dbReference type="ChEBI" id="CHEBI:456216"/>
        <dbReference type="EC" id="3.6.4.13"/>
    </reaction>
</comment>